<keyword evidence="4 5" id="KW-0472">Membrane</keyword>
<protein>
    <recommendedName>
        <fullName evidence="5">Transport permease protein</fullName>
    </recommendedName>
</protein>
<proteinExistence type="inferred from homology"/>
<name>A0A2N9L3Z1_9BACT</name>
<gene>
    <name evidence="7" type="ORF">SBA5_1260003</name>
</gene>
<dbReference type="InterPro" id="IPR000412">
    <property type="entry name" value="ABC_2_transport"/>
</dbReference>
<sequence length="249" mass="27167">MLRGLWKLTWIEIKVFLREPMGAFGSIVVPVLLFVVLGRFANNRLTPPSPVVSSFSRAGVPVLVSILIAVSAVLSLVTIISIYREGGILKRLRATPLRPQTILTAHVLFKLILTAATLILMFLAGKRYFPPGVHAPLFSFTLALLITTWSISSIGFLIASIVPTARFAQPIGAVILYPMIVLSGLFVPIELLPPGLQALAKALPFTYAVRLLQGIWNGDGWWAHGSDLAALAVVFLACTALWAKVFRWE</sequence>
<evidence type="ECO:0000313" key="7">
    <source>
        <dbReference type="EMBL" id="SPE18047.1"/>
    </source>
</evidence>
<reference evidence="8" key="1">
    <citation type="submission" date="2018-02" db="EMBL/GenBank/DDBJ databases">
        <authorList>
            <person name="Hausmann B."/>
        </authorList>
    </citation>
    <scope>NUCLEOTIDE SEQUENCE [LARGE SCALE GENOMIC DNA]</scope>
    <source>
        <strain evidence="8">Peat soil MAG SbA5</strain>
    </source>
</reference>
<keyword evidence="5" id="KW-1003">Cell membrane</keyword>
<evidence type="ECO:0000313" key="8">
    <source>
        <dbReference type="Proteomes" id="UP000239735"/>
    </source>
</evidence>
<dbReference type="InterPro" id="IPR052902">
    <property type="entry name" value="ABC-2_transporter"/>
</dbReference>
<dbReference type="PIRSF" id="PIRSF006648">
    <property type="entry name" value="DrrB"/>
    <property type="match status" value="1"/>
</dbReference>
<dbReference type="Pfam" id="PF01061">
    <property type="entry name" value="ABC2_membrane"/>
    <property type="match status" value="1"/>
</dbReference>
<keyword evidence="2 5" id="KW-0812">Transmembrane</keyword>
<keyword evidence="3 5" id="KW-1133">Transmembrane helix</keyword>
<dbReference type="PANTHER" id="PTHR43027:SF2">
    <property type="entry name" value="TRANSPORT PERMEASE PROTEIN"/>
    <property type="match status" value="1"/>
</dbReference>
<evidence type="ECO:0000256" key="4">
    <source>
        <dbReference type="ARBA" id="ARBA00023136"/>
    </source>
</evidence>
<evidence type="ECO:0000256" key="5">
    <source>
        <dbReference type="RuleBase" id="RU361157"/>
    </source>
</evidence>
<dbReference type="OrthoDB" id="9767863at2"/>
<feature type="transmembrane region" description="Helical" evidence="5">
    <location>
        <begin position="221"/>
        <end position="243"/>
    </location>
</feature>
<dbReference type="EMBL" id="OKRB01000031">
    <property type="protein sequence ID" value="SPE18047.1"/>
    <property type="molecule type" value="Genomic_DNA"/>
</dbReference>
<feature type="transmembrane region" description="Helical" evidence="5">
    <location>
        <begin position="103"/>
        <end position="125"/>
    </location>
</feature>
<keyword evidence="5" id="KW-0813">Transport</keyword>
<dbReference type="InterPro" id="IPR013525">
    <property type="entry name" value="ABC2_TM"/>
</dbReference>
<feature type="transmembrane region" description="Helical" evidence="5">
    <location>
        <begin position="60"/>
        <end position="83"/>
    </location>
</feature>
<evidence type="ECO:0000256" key="2">
    <source>
        <dbReference type="ARBA" id="ARBA00022692"/>
    </source>
</evidence>
<dbReference type="PRINTS" id="PR00164">
    <property type="entry name" value="ABC2TRNSPORT"/>
</dbReference>
<comment type="subcellular location">
    <subcellularLocation>
        <location evidence="5">Cell membrane</location>
        <topology evidence="5">Multi-pass membrane protein</topology>
    </subcellularLocation>
    <subcellularLocation>
        <location evidence="1">Membrane</location>
        <topology evidence="1">Multi-pass membrane protein</topology>
    </subcellularLocation>
</comment>
<dbReference type="GO" id="GO:0043190">
    <property type="term" value="C:ATP-binding cassette (ABC) transporter complex"/>
    <property type="evidence" value="ECO:0007669"/>
    <property type="project" value="InterPro"/>
</dbReference>
<feature type="domain" description="ABC transmembrane type-2" evidence="6">
    <location>
        <begin position="21"/>
        <end position="249"/>
    </location>
</feature>
<feature type="transmembrane region" description="Helical" evidence="5">
    <location>
        <begin position="137"/>
        <end position="159"/>
    </location>
</feature>
<dbReference type="PROSITE" id="PS51012">
    <property type="entry name" value="ABC_TM2"/>
    <property type="match status" value="1"/>
</dbReference>
<comment type="similarity">
    <text evidence="5">Belongs to the ABC-2 integral membrane protein family.</text>
</comment>
<feature type="transmembrane region" description="Helical" evidence="5">
    <location>
        <begin position="171"/>
        <end position="189"/>
    </location>
</feature>
<evidence type="ECO:0000256" key="1">
    <source>
        <dbReference type="ARBA" id="ARBA00004141"/>
    </source>
</evidence>
<dbReference type="AlphaFoldDB" id="A0A2N9L3Z1"/>
<evidence type="ECO:0000259" key="6">
    <source>
        <dbReference type="PROSITE" id="PS51012"/>
    </source>
</evidence>
<organism evidence="7 8">
    <name type="scientific">Candidatus Sulfuritelmatomonas gaucii</name>
    <dbReference type="NCBI Taxonomy" id="2043161"/>
    <lineage>
        <taxon>Bacteria</taxon>
        <taxon>Pseudomonadati</taxon>
        <taxon>Acidobacteriota</taxon>
        <taxon>Terriglobia</taxon>
        <taxon>Terriglobales</taxon>
        <taxon>Acidobacteriaceae</taxon>
        <taxon>Candidatus Sulfuritelmatomonas</taxon>
    </lineage>
</organism>
<evidence type="ECO:0000256" key="3">
    <source>
        <dbReference type="ARBA" id="ARBA00022989"/>
    </source>
</evidence>
<feature type="transmembrane region" description="Helical" evidence="5">
    <location>
        <begin position="21"/>
        <end position="40"/>
    </location>
</feature>
<dbReference type="Proteomes" id="UP000239735">
    <property type="component" value="Unassembled WGS sequence"/>
</dbReference>
<dbReference type="InterPro" id="IPR047817">
    <property type="entry name" value="ABC2_TM_bact-type"/>
</dbReference>
<dbReference type="PANTHER" id="PTHR43027">
    <property type="entry name" value="DOXORUBICIN RESISTANCE ABC TRANSPORTER PERMEASE PROTEIN DRRC-RELATED"/>
    <property type="match status" value="1"/>
</dbReference>
<accession>A0A2N9L3Z1</accession>
<dbReference type="GO" id="GO:0140359">
    <property type="term" value="F:ABC-type transporter activity"/>
    <property type="evidence" value="ECO:0007669"/>
    <property type="project" value="InterPro"/>
</dbReference>